<dbReference type="InterPro" id="IPR058781">
    <property type="entry name" value="HH_AprE-like"/>
</dbReference>
<dbReference type="InterPro" id="IPR006144">
    <property type="entry name" value="Secretion_HlyD_CS"/>
</dbReference>
<keyword evidence="10" id="KW-0175">Coiled coil</keyword>
<protein>
    <recommendedName>
        <fullName evidence="9">Membrane fusion protein (MFP) family protein</fullName>
    </recommendedName>
</protein>
<dbReference type="STRING" id="745411.B3C1_14670"/>
<keyword evidence="5 9" id="KW-0997">Cell inner membrane</keyword>
<dbReference type="SUPFAM" id="SSF111369">
    <property type="entry name" value="HlyD-like secretion proteins"/>
    <property type="match status" value="1"/>
</dbReference>
<evidence type="ECO:0000313" key="14">
    <source>
        <dbReference type="Proteomes" id="UP000006755"/>
    </source>
</evidence>
<sequence length="452" mass="51104">MHDRQWHLDTQTQLMSAQMRYHRILLWVLALLMLSFMIWAMQSKLDEVARGQGKVIPSQQLQVVQSVDGGVVEAIFVREGQLVEAGQPLLRINDVRFQSDYRQKTRELVGLQSAAVRLETELKSVQLREDGDWREQVALQQLPLAYERDFARDNGELVARQEAEYRDRLQSLRNQVAILSEQITQRQQELSELDAKISHQQQSLALAVKELDLTEPLADQGVVSEVELLKLRRQVNDMRGELAMAKANRPKVIAARDEAVFKRRDAALSFRTQVQEELRRTELELNSQQETTAGLEDRVARTQLVSPVRGTVKTLHVNTVGAVVQAATPVVEIVPLEGQLLVEAKISPRDIAFLRPGQPAVVRLSAYDFTIYGGLKGVLDHISADSLVDDDGNAYYLIRVRTDNPYIVSGSKELPIIPGMLTEVDVITGERSVLDYLLKPILRAQTRALRER</sequence>
<dbReference type="eggNOG" id="COG0845">
    <property type="taxonomic scope" value="Bacteria"/>
</dbReference>
<dbReference type="OrthoDB" id="9775513at2"/>
<evidence type="ECO:0000256" key="5">
    <source>
        <dbReference type="ARBA" id="ARBA00022519"/>
    </source>
</evidence>
<evidence type="ECO:0000256" key="2">
    <source>
        <dbReference type="ARBA" id="ARBA00009477"/>
    </source>
</evidence>
<dbReference type="InterPro" id="IPR058982">
    <property type="entry name" value="Beta-barrel_AprE"/>
</dbReference>
<dbReference type="RefSeq" id="WP_008485778.1">
    <property type="nucleotide sequence ID" value="NZ_AMRI01000022.1"/>
</dbReference>
<keyword evidence="14" id="KW-1185">Reference proteome</keyword>
<dbReference type="InterPro" id="IPR010129">
    <property type="entry name" value="T1SS_HlyD"/>
</dbReference>
<keyword evidence="3 9" id="KW-0813">Transport</keyword>
<feature type="coiled-coil region" evidence="10">
    <location>
        <begin position="162"/>
        <end position="196"/>
    </location>
</feature>
<dbReference type="GO" id="GO:0005886">
    <property type="term" value="C:plasma membrane"/>
    <property type="evidence" value="ECO:0007669"/>
    <property type="project" value="UniProtKB-SubCell"/>
</dbReference>
<evidence type="ECO:0000256" key="10">
    <source>
        <dbReference type="SAM" id="Coils"/>
    </source>
</evidence>
<dbReference type="InterPro" id="IPR050739">
    <property type="entry name" value="MFP"/>
</dbReference>
<dbReference type="AlphaFoldDB" id="K2JXF3"/>
<feature type="coiled-coil region" evidence="10">
    <location>
        <begin position="228"/>
        <end position="298"/>
    </location>
</feature>
<accession>K2JXF3</accession>
<evidence type="ECO:0000259" key="12">
    <source>
        <dbReference type="Pfam" id="PF26002"/>
    </source>
</evidence>
<dbReference type="PANTHER" id="PTHR30386">
    <property type="entry name" value="MEMBRANE FUSION SUBUNIT OF EMRAB-TOLC MULTIDRUG EFFLUX PUMP"/>
    <property type="match status" value="1"/>
</dbReference>
<feature type="domain" description="AprE-like long alpha-helical hairpin" evidence="11">
    <location>
        <begin position="99"/>
        <end position="298"/>
    </location>
</feature>
<dbReference type="EMBL" id="AMRI01000022">
    <property type="protein sequence ID" value="EKE69940.1"/>
    <property type="molecule type" value="Genomic_DNA"/>
</dbReference>
<keyword evidence="8 9" id="KW-0472">Membrane</keyword>
<comment type="similarity">
    <text evidence="2 9">Belongs to the membrane fusion protein (MFP) (TC 8.A.1) family.</text>
</comment>
<name>K2JXF3_9GAMM</name>
<dbReference type="PATRIC" id="fig|745411.4.peg.2885"/>
<keyword evidence="6 9" id="KW-0812">Transmembrane</keyword>
<dbReference type="Gene3D" id="2.40.30.170">
    <property type="match status" value="1"/>
</dbReference>
<reference evidence="13 14" key="1">
    <citation type="journal article" date="2012" name="J. Bacteriol.">
        <title>Genome Sequence of Gallaecimonas xiamenensis Type Strain 3-C-1.</title>
        <authorList>
            <person name="Lai Q."/>
            <person name="Wang L."/>
            <person name="Wang W."/>
            <person name="Shao Z."/>
        </authorList>
    </citation>
    <scope>NUCLEOTIDE SEQUENCE [LARGE SCALE GENOMIC DNA]</scope>
    <source>
        <strain evidence="13 14">3-C-1</strain>
    </source>
</reference>
<evidence type="ECO:0000256" key="7">
    <source>
        <dbReference type="ARBA" id="ARBA00022989"/>
    </source>
</evidence>
<dbReference type="PROSITE" id="PS00543">
    <property type="entry name" value="HLYD_FAMILY"/>
    <property type="match status" value="1"/>
</dbReference>
<dbReference type="NCBIfam" id="TIGR01843">
    <property type="entry name" value="type_I_hlyD"/>
    <property type="match status" value="1"/>
</dbReference>
<feature type="transmembrane region" description="Helical" evidence="9">
    <location>
        <begin position="21"/>
        <end position="41"/>
    </location>
</feature>
<evidence type="ECO:0000256" key="6">
    <source>
        <dbReference type="ARBA" id="ARBA00022692"/>
    </source>
</evidence>
<organism evidence="13 14">
    <name type="scientific">Gallaecimonas xiamenensis 3-C-1</name>
    <dbReference type="NCBI Taxonomy" id="745411"/>
    <lineage>
        <taxon>Bacteria</taxon>
        <taxon>Pseudomonadati</taxon>
        <taxon>Pseudomonadota</taxon>
        <taxon>Gammaproteobacteria</taxon>
        <taxon>Enterobacterales</taxon>
        <taxon>Gallaecimonadaceae</taxon>
        <taxon>Gallaecimonas</taxon>
    </lineage>
</organism>
<feature type="coiled-coil region" evidence="10">
    <location>
        <begin position="101"/>
        <end position="128"/>
    </location>
</feature>
<dbReference type="Gene3D" id="2.40.50.100">
    <property type="match status" value="1"/>
</dbReference>
<feature type="domain" description="AprE-like beta-barrel" evidence="12">
    <location>
        <begin position="340"/>
        <end position="429"/>
    </location>
</feature>
<dbReference type="GO" id="GO:0009306">
    <property type="term" value="P:protein secretion"/>
    <property type="evidence" value="ECO:0007669"/>
    <property type="project" value="InterPro"/>
</dbReference>
<evidence type="ECO:0000256" key="1">
    <source>
        <dbReference type="ARBA" id="ARBA00004377"/>
    </source>
</evidence>
<evidence type="ECO:0000256" key="3">
    <source>
        <dbReference type="ARBA" id="ARBA00022448"/>
    </source>
</evidence>
<evidence type="ECO:0000313" key="13">
    <source>
        <dbReference type="EMBL" id="EKE69940.1"/>
    </source>
</evidence>
<dbReference type="Proteomes" id="UP000006755">
    <property type="component" value="Unassembled WGS sequence"/>
</dbReference>
<dbReference type="Pfam" id="PF26002">
    <property type="entry name" value="Beta-barrel_AprE"/>
    <property type="match status" value="1"/>
</dbReference>
<keyword evidence="7 9" id="KW-1133">Transmembrane helix</keyword>
<dbReference type="Pfam" id="PF25994">
    <property type="entry name" value="HH_AprE"/>
    <property type="match status" value="1"/>
</dbReference>
<comment type="caution">
    <text evidence="13">The sequence shown here is derived from an EMBL/GenBank/DDBJ whole genome shotgun (WGS) entry which is preliminary data.</text>
</comment>
<gene>
    <name evidence="13" type="ORF">B3C1_14670</name>
</gene>
<evidence type="ECO:0000256" key="9">
    <source>
        <dbReference type="RuleBase" id="RU365093"/>
    </source>
</evidence>
<keyword evidence="4 9" id="KW-1003">Cell membrane</keyword>
<dbReference type="PANTHER" id="PTHR30386:SF26">
    <property type="entry name" value="TRANSPORT PROTEIN COMB"/>
    <property type="match status" value="1"/>
</dbReference>
<evidence type="ECO:0000256" key="4">
    <source>
        <dbReference type="ARBA" id="ARBA00022475"/>
    </source>
</evidence>
<evidence type="ECO:0000259" key="11">
    <source>
        <dbReference type="Pfam" id="PF25994"/>
    </source>
</evidence>
<comment type="subcellular location">
    <subcellularLocation>
        <location evidence="1 9">Cell inner membrane</location>
        <topology evidence="1 9">Single-pass membrane protein</topology>
    </subcellularLocation>
</comment>
<dbReference type="PRINTS" id="PR01490">
    <property type="entry name" value="RTXTOXIND"/>
</dbReference>
<evidence type="ECO:0000256" key="8">
    <source>
        <dbReference type="ARBA" id="ARBA00023136"/>
    </source>
</evidence>
<proteinExistence type="inferred from homology"/>